<protein>
    <submittedName>
        <fullName evidence="6">YifB family Mg chelatase-like AAA ATPase</fullName>
    </submittedName>
</protein>
<dbReference type="InterPro" id="IPR000523">
    <property type="entry name" value="Mg_chelatse_chII-like_cat_dom"/>
</dbReference>
<evidence type="ECO:0000313" key="6">
    <source>
        <dbReference type="EMBL" id="MDI4646236.1"/>
    </source>
</evidence>
<dbReference type="PRINTS" id="PR01657">
    <property type="entry name" value="MCMFAMILY"/>
</dbReference>
<dbReference type="InterPro" id="IPR045006">
    <property type="entry name" value="CHLI-like"/>
</dbReference>
<dbReference type="InterPro" id="IPR027417">
    <property type="entry name" value="P-loop_NTPase"/>
</dbReference>
<organism evidence="6 7">
    <name type="scientific">Cohnella hashimotonis</name>
    <dbReference type="NCBI Taxonomy" id="2826895"/>
    <lineage>
        <taxon>Bacteria</taxon>
        <taxon>Bacillati</taxon>
        <taxon>Bacillota</taxon>
        <taxon>Bacilli</taxon>
        <taxon>Bacillales</taxon>
        <taxon>Paenibacillaceae</taxon>
        <taxon>Cohnella</taxon>
    </lineage>
</organism>
<comment type="caution">
    <text evidence="6">The sequence shown here is derived from an EMBL/GenBank/DDBJ whole genome shotgun (WGS) entry which is preliminary data.</text>
</comment>
<keyword evidence="3" id="KW-0067">ATP-binding</keyword>
<dbReference type="Proteomes" id="UP001161691">
    <property type="component" value="Unassembled WGS sequence"/>
</dbReference>
<accession>A0ABT6THB6</accession>
<dbReference type="PANTHER" id="PTHR32039">
    <property type="entry name" value="MAGNESIUM-CHELATASE SUBUNIT CHLI"/>
    <property type="match status" value="1"/>
</dbReference>
<dbReference type="InterPro" id="IPR004482">
    <property type="entry name" value="Mg_chelat-rel"/>
</dbReference>
<dbReference type="Gene3D" id="3.40.50.300">
    <property type="entry name" value="P-loop containing nucleotide triphosphate hydrolases"/>
    <property type="match status" value="1"/>
</dbReference>
<feature type="region of interest" description="Disordered" evidence="4">
    <location>
        <begin position="507"/>
        <end position="541"/>
    </location>
</feature>
<proteinExistence type="inferred from homology"/>
<evidence type="ECO:0000256" key="3">
    <source>
        <dbReference type="ARBA" id="ARBA00022840"/>
    </source>
</evidence>
<dbReference type="InterPro" id="IPR001208">
    <property type="entry name" value="MCM_dom"/>
</dbReference>
<keyword evidence="7" id="KW-1185">Reference proteome</keyword>
<keyword evidence="2" id="KW-0547">Nucleotide-binding</keyword>
<name>A0ABT6THB6_9BACL</name>
<evidence type="ECO:0000256" key="4">
    <source>
        <dbReference type="SAM" id="MobiDB-lite"/>
    </source>
</evidence>
<dbReference type="SUPFAM" id="SSF52540">
    <property type="entry name" value="P-loop containing nucleoside triphosphate hydrolases"/>
    <property type="match status" value="1"/>
</dbReference>
<evidence type="ECO:0000313" key="7">
    <source>
        <dbReference type="Proteomes" id="UP001161691"/>
    </source>
</evidence>
<dbReference type="RefSeq" id="WP_282909107.1">
    <property type="nucleotide sequence ID" value="NZ_JAGRPV010000001.1"/>
</dbReference>
<dbReference type="NCBIfam" id="TIGR00368">
    <property type="entry name" value="YifB family Mg chelatase-like AAA ATPase"/>
    <property type="match status" value="1"/>
</dbReference>
<dbReference type="SUPFAM" id="SSF54211">
    <property type="entry name" value="Ribosomal protein S5 domain 2-like"/>
    <property type="match status" value="1"/>
</dbReference>
<gene>
    <name evidence="6" type="ORF">KB449_14760</name>
</gene>
<dbReference type="Pfam" id="PF13541">
    <property type="entry name" value="ChlI"/>
    <property type="match status" value="1"/>
</dbReference>
<evidence type="ECO:0000256" key="1">
    <source>
        <dbReference type="ARBA" id="ARBA00006354"/>
    </source>
</evidence>
<dbReference type="InterPro" id="IPR014721">
    <property type="entry name" value="Ribsml_uS5_D2-typ_fold_subgr"/>
</dbReference>
<dbReference type="Gene3D" id="3.30.230.10">
    <property type="match status" value="1"/>
</dbReference>
<sequence length="541" mass="57385">MYCKLLSAIVLGVEGRLIEVEVDIAAGLPQVNVVGLPDPAVRESIDRARAAIHNAGMKFPLDRITVNLAPADMRKQGSAFDLAIAAGILCASGQMQHDELEGALIIGELSLSGEVKPVPGVLAMAENARSAGLRRIFVPPASAHEAGLIEGIEVRSVPSLADWIGGRSRTGAMAQPTINAGTAGEPVSGVPLDLADVAGQLQGKRALLIAAAGMHNLLFLGPPGTGKTMLCRRLPSLLPPLGDEEALEVTKIYSVSGKFPGARAGLLRERPFRAPHHTISTSGLIGGGPVPKPGEVTLAHRGVLFLDELPEFGRGALESLRQPLEDRHVTIGRARGVTRFPASFMLAAAMNPCACGYFGGDQSEQACSCSVGSLARYRARMSGPLADRIDLQVEIPRQPVSFAGGGMSSADARERLGVAYERQQRRYAAAGIRWNSELSGSLLGQHARLASDAEALLTGMYSRLGLSYRAHDRILKLSRTIADLEDCDSVGLEHVAEAVQYRALDRQTPGYESGVSRERKAGREGDLTQSPAKSRRKTAES</sequence>
<dbReference type="InterPro" id="IPR025158">
    <property type="entry name" value="Mg_chelat-rel_C"/>
</dbReference>
<dbReference type="CDD" id="cd00009">
    <property type="entry name" value="AAA"/>
    <property type="match status" value="1"/>
</dbReference>
<evidence type="ECO:0000259" key="5">
    <source>
        <dbReference type="SMART" id="SM00382"/>
    </source>
</evidence>
<feature type="domain" description="AAA+ ATPase" evidence="5">
    <location>
        <begin position="213"/>
        <end position="399"/>
    </location>
</feature>
<dbReference type="EMBL" id="JAGRPV010000001">
    <property type="protein sequence ID" value="MDI4646236.1"/>
    <property type="molecule type" value="Genomic_DNA"/>
</dbReference>
<dbReference type="InterPro" id="IPR020568">
    <property type="entry name" value="Ribosomal_Su5_D2-typ_SF"/>
</dbReference>
<dbReference type="Pfam" id="PF13335">
    <property type="entry name" value="Mg_chelatase_C"/>
    <property type="match status" value="1"/>
</dbReference>
<dbReference type="Pfam" id="PF01078">
    <property type="entry name" value="Mg_chelatase"/>
    <property type="match status" value="1"/>
</dbReference>
<feature type="compositionally biased region" description="Basic and acidic residues" evidence="4">
    <location>
        <begin position="515"/>
        <end position="526"/>
    </location>
</feature>
<comment type="similarity">
    <text evidence="1">Belongs to the Mg-chelatase subunits D/I family. ComM subfamily.</text>
</comment>
<evidence type="ECO:0000256" key="2">
    <source>
        <dbReference type="ARBA" id="ARBA00022741"/>
    </source>
</evidence>
<reference evidence="6" key="1">
    <citation type="submission" date="2023-04" db="EMBL/GenBank/DDBJ databases">
        <title>Comparative genomic analysis of Cohnella hashimotonis sp. nov., isolated from the International Space Station.</title>
        <authorList>
            <person name="Venkateswaran K."/>
            <person name="Simpson A."/>
        </authorList>
    </citation>
    <scope>NUCLEOTIDE SEQUENCE</scope>
    <source>
        <strain evidence="6">F6_2S_P_1</strain>
    </source>
</reference>
<dbReference type="SMART" id="SM00382">
    <property type="entry name" value="AAA"/>
    <property type="match status" value="1"/>
</dbReference>
<dbReference type="InterPro" id="IPR003593">
    <property type="entry name" value="AAA+_ATPase"/>
</dbReference>
<dbReference type="PANTHER" id="PTHR32039:SF7">
    <property type="entry name" value="COMPETENCE PROTEIN COMM"/>
    <property type="match status" value="1"/>
</dbReference>